<evidence type="ECO:0000313" key="3">
    <source>
        <dbReference type="EMBL" id="KAJ9565271.1"/>
    </source>
</evidence>
<sequence>MGEERKRGKPLVLVASPFQGHMTPMLQLGSVLHSKGFSITMVHTKLNSPDHSNHPEFEFFVISDNFLAIDASANFTTFLEALNDNSKKQLQDHLARKMIEEKGRDDIDGRITIIHDNIMYFVEEVANNLGLPSIVLRSSSASYMPAFLALPKLHAKGHLPVKDSMLQELVPELHPLRYKDLPFNSTPTEVATEMFALSDRIRTPSAIIWNTMEHLEHSALTRLRQHYRVPIFAIGPLSKMVRCPSTSFLKEDTDCISWLDKQAPRSVIYVSLGSLATMDETELAETAWGLANSKQPFLWVVRPGSVCGSEWVEFFPEGFTEEIKGRGLVLKWAPQKEVLAHFAVGGFWSHCGWNSTLESISEGVPMICRPVMGDQCVNSRYLSYVWRIGLELEQLDRKVVVSAIRRLLVDDEGKEMRQRAIEMKEKAKYCLCNGGSSYKSLNDLVGFLQIQTGF</sequence>
<keyword evidence="4" id="KW-1185">Reference proteome</keyword>
<protein>
    <recommendedName>
        <fullName evidence="5">UDP-glucose iridoid glucosyltransferase-like</fullName>
    </recommendedName>
</protein>
<dbReference type="FunFam" id="3.40.50.2000:FF:000040">
    <property type="entry name" value="UDP-glycosyltransferase 76C1"/>
    <property type="match status" value="1"/>
</dbReference>
<reference evidence="3" key="1">
    <citation type="submission" date="2023-03" db="EMBL/GenBank/DDBJ databases">
        <title>Chromosome-scale reference genome and RAD-based genetic map of yellow starthistle (Centaurea solstitialis) reveal putative structural variation and QTLs associated with invader traits.</title>
        <authorList>
            <person name="Reatini B."/>
            <person name="Cang F.A."/>
            <person name="Jiang Q."/>
            <person name="Mckibben M.T.W."/>
            <person name="Barker M.S."/>
            <person name="Rieseberg L.H."/>
            <person name="Dlugosch K.M."/>
        </authorList>
    </citation>
    <scope>NUCLEOTIDE SEQUENCE</scope>
    <source>
        <strain evidence="3">CAN-66</strain>
        <tissue evidence="3">Leaf</tissue>
    </source>
</reference>
<gene>
    <name evidence="3" type="ORF">OSB04_001237</name>
</gene>
<dbReference type="SUPFAM" id="SSF53756">
    <property type="entry name" value="UDP-Glycosyltransferase/glycogen phosphorylase"/>
    <property type="match status" value="1"/>
</dbReference>
<comment type="caution">
    <text evidence="3">The sequence shown here is derived from an EMBL/GenBank/DDBJ whole genome shotgun (WGS) entry which is preliminary data.</text>
</comment>
<dbReference type="EMBL" id="JARYMX010000001">
    <property type="protein sequence ID" value="KAJ9565271.1"/>
    <property type="molecule type" value="Genomic_DNA"/>
</dbReference>
<dbReference type="Proteomes" id="UP001172457">
    <property type="component" value="Chromosome 1"/>
</dbReference>
<name>A0AA38U165_9ASTR</name>
<dbReference type="PANTHER" id="PTHR11926">
    <property type="entry name" value="GLUCOSYL/GLUCURONOSYL TRANSFERASES"/>
    <property type="match status" value="1"/>
</dbReference>
<dbReference type="GO" id="GO:0080044">
    <property type="term" value="F:quercetin 7-O-glucosyltransferase activity"/>
    <property type="evidence" value="ECO:0007669"/>
    <property type="project" value="TreeGrafter"/>
</dbReference>
<evidence type="ECO:0000313" key="4">
    <source>
        <dbReference type="Proteomes" id="UP001172457"/>
    </source>
</evidence>
<dbReference type="Gene3D" id="3.40.50.2000">
    <property type="entry name" value="Glycogen Phosphorylase B"/>
    <property type="match status" value="2"/>
</dbReference>
<proteinExistence type="inferred from homology"/>
<accession>A0AA38U165</accession>
<evidence type="ECO:0000256" key="2">
    <source>
        <dbReference type="ARBA" id="ARBA00022679"/>
    </source>
</evidence>
<dbReference type="GO" id="GO:0080043">
    <property type="term" value="F:quercetin 3-O-glucosyltransferase activity"/>
    <property type="evidence" value="ECO:0007669"/>
    <property type="project" value="TreeGrafter"/>
</dbReference>
<evidence type="ECO:0008006" key="5">
    <source>
        <dbReference type="Google" id="ProtNLM"/>
    </source>
</evidence>
<dbReference type="InterPro" id="IPR002213">
    <property type="entry name" value="UDP_glucos_trans"/>
</dbReference>
<organism evidence="3 4">
    <name type="scientific">Centaurea solstitialis</name>
    <name type="common">yellow star-thistle</name>
    <dbReference type="NCBI Taxonomy" id="347529"/>
    <lineage>
        <taxon>Eukaryota</taxon>
        <taxon>Viridiplantae</taxon>
        <taxon>Streptophyta</taxon>
        <taxon>Embryophyta</taxon>
        <taxon>Tracheophyta</taxon>
        <taxon>Spermatophyta</taxon>
        <taxon>Magnoliopsida</taxon>
        <taxon>eudicotyledons</taxon>
        <taxon>Gunneridae</taxon>
        <taxon>Pentapetalae</taxon>
        <taxon>asterids</taxon>
        <taxon>campanulids</taxon>
        <taxon>Asterales</taxon>
        <taxon>Asteraceae</taxon>
        <taxon>Carduoideae</taxon>
        <taxon>Cardueae</taxon>
        <taxon>Centaureinae</taxon>
        <taxon>Centaurea</taxon>
    </lineage>
</organism>
<dbReference type="FunFam" id="3.40.50.2000:FF:000120">
    <property type="entry name" value="UDP-glycosyltransferase 76C1"/>
    <property type="match status" value="1"/>
</dbReference>
<dbReference type="CDD" id="cd03784">
    <property type="entry name" value="GT1_Gtf-like"/>
    <property type="match status" value="1"/>
</dbReference>
<keyword evidence="2" id="KW-0808">Transferase</keyword>
<dbReference type="AlphaFoldDB" id="A0AA38U165"/>
<evidence type="ECO:0000256" key="1">
    <source>
        <dbReference type="ARBA" id="ARBA00009995"/>
    </source>
</evidence>
<dbReference type="PANTHER" id="PTHR11926:SF1374">
    <property type="entry name" value="UDP-GLYCOSYLTRANSFERASE 76F1-RELATED"/>
    <property type="match status" value="1"/>
</dbReference>
<comment type="similarity">
    <text evidence="1">Belongs to the UDP-glycosyltransferase family.</text>
</comment>
<dbReference type="Pfam" id="PF00201">
    <property type="entry name" value="UDPGT"/>
    <property type="match status" value="1"/>
</dbReference>